<dbReference type="Proteomes" id="UP000245712">
    <property type="component" value="Unassembled WGS sequence"/>
</dbReference>
<feature type="signal peptide" evidence="2">
    <location>
        <begin position="1"/>
        <end position="17"/>
    </location>
</feature>
<proteinExistence type="predicted"/>
<feature type="chain" id="PRO_5045343695" evidence="2">
    <location>
        <begin position="18"/>
        <end position="511"/>
    </location>
</feature>
<organism evidence="3 4">
    <name type="scientific">Paraburkholderia unamae</name>
    <dbReference type="NCBI Taxonomy" id="219649"/>
    <lineage>
        <taxon>Bacteria</taxon>
        <taxon>Pseudomonadati</taxon>
        <taxon>Pseudomonadota</taxon>
        <taxon>Betaproteobacteria</taxon>
        <taxon>Burkholderiales</taxon>
        <taxon>Burkholderiaceae</taxon>
        <taxon>Paraburkholderia</taxon>
    </lineage>
</organism>
<keyword evidence="2" id="KW-0732">Signal</keyword>
<protein>
    <submittedName>
        <fullName evidence="3">Uncharacterized protein DUF3443</fullName>
    </submittedName>
</protein>
<evidence type="ECO:0000256" key="2">
    <source>
        <dbReference type="SAM" id="SignalP"/>
    </source>
</evidence>
<dbReference type="PROSITE" id="PS51257">
    <property type="entry name" value="PROKAR_LIPOPROTEIN"/>
    <property type="match status" value="1"/>
</dbReference>
<feature type="compositionally biased region" description="Low complexity" evidence="1">
    <location>
        <begin position="26"/>
        <end position="112"/>
    </location>
</feature>
<accession>A0ABX5KGJ5</accession>
<evidence type="ECO:0000313" key="4">
    <source>
        <dbReference type="Proteomes" id="UP000245712"/>
    </source>
</evidence>
<keyword evidence="4" id="KW-1185">Reference proteome</keyword>
<name>A0ABX5KGJ5_9BURK</name>
<dbReference type="EMBL" id="QEOB01000013">
    <property type="protein sequence ID" value="PVX78788.1"/>
    <property type="molecule type" value="Genomic_DNA"/>
</dbReference>
<feature type="region of interest" description="Disordered" evidence="1">
    <location>
        <begin position="23"/>
        <end position="147"/>
    </location>
</feature>
<gene>
    <name evidence="3" type="ORF">C7402_11361</name>
</gene>
<comment type="caution">
    <text evidence="3">The sequence shown here is derived from an EMBL/GenBank/DDBJ whole genome shotgun (WGS) entry which is preliminary data.</text>
</comment>
<feature type="compositionally biased region" description="Gly residues" evidence="1">
    <location>
        <begin position="113"/>
        <end position="123"/>
    </location>
</feature>
<feature type="compositionally biased region" description="Low complexity" evidence="1">
    <location>
        <begin position="124"/>
        <end position="147"/>
    </location>
</feature>
<sequence>MKRIAVISALMLSVALAACGGGGDSGAPATTGAGTTGGKNAAGPADGSSGAAASAPSGASAAGNGSGAPAAGASGSDNASGAASAGGASGSTASGSTASGSTPSGSTPSGSTPSGGSGTGDSGSGAPDAAASGTAANPGGGATADPGNTVPVLVSSATGVRNFPLVSVTICQPNSSARTNCATIDNVLLDTGSFGLRLFASTIPPATLAALPVQTDAAGGNRVGVCAAFGSGHTWGSLRNADVKLSQEIAAAVPIQVMSDPAIVSATPDACVWNTALSSPAVLGANGILGIGTARYDCGPACAASPLAGYYYADANPAKPVAIPLARQIINPVALFPLDNNGVIVEMPAVASRGASSVSGTLTFGVDTQANNALSGVGATVLATDSYGNFVAKYSGTSPVPGFIDSGSNVIFFDDTSIMQFNGFFAPPGEWTRNVVLNDATGASESVTVNIGNAIALLASPNFAFNNLTAYMAQTVDLGFPFFLGRKVYYGIEGSRSAGGGTGPYVAYMTR</sequence>
<reference evidence="3 4" key="1">
    <citation type="submission" date="2018-05" db="EMBL/GenBank/DDBJ databases">
        <title>Genomic Encyclopedia of Type Strains, Phase IV (KMG-V): Genome sequencing to study the core and pangenomes of soil and plant-associated prokaryotes.</title>
        <authorList>
            <person name="Whitman W."/>
        </authorList>
    </citation>
    <scope>NUCLEOTIDE SEQUENCE [LARGE SCALE GENOMIC DNA]</scope>
    <source>
        <strain evidence="3 4">SCZa-39</strain>
    </source>
</reference>
<evidence type="ECO:0000313" key="3">
    <source>
        <dbReference type="EMBL" id="PVX78788.1"/>
    </source>
</evidence>
<dbReference type="Pfam" id="PF11925">
    <property type="entry name" value="DUF3443"/>
    <property type="match status" value="1"/>
</dbReference>
<evidence type="ECO:0000256" key="1">
    <source>
        <dbReference type="SAM" id="MobiDB-lite"/>
    </source>
</evidence>
<dbReference type="InterPro" id="IPR021847">
    <property type="entry name" value="DUF3443"/>
</dbReference>
<dbReference type="RefSeq" id="WP_133254557.1">
    <property type="nucleotide sequence ID" value="NZ_CAJZAT010000002.1"/>
</dbReference>